<proteinExistence type="predicted"/>
<dbReference type="CDD" id="cd03062">
    <property type="entry name" value="TRX_Fd_Sucrase"/>
    <property type="match status" value="1"/>
</dbReference>
<dbReference type="Proteomes" id="UP001049176">
    <property type="component" value="Chromosome 6"/>
</dbReference>
<organism evidence="1 2">
    <name type="scientific">Marasmius oreades</name>
    <name type="common">fairy-ring Marasmius</name>
    <dbReference type="NCBI Taxonomy" id="181124"/>
    <lineage>
        <taxon>Eukaryota</taxon>
        <taxon>Fungi</taxon>
        <taxon>Dikarya</taxon>
        <taxon>Basidiomycota</taxon>
        <taxon>Agaricomycotina</taxon>
        <taxon>Agaricomycetes</taxon>
        <taxon>Agaricomycetidae</taxon>
        <taxon>Agaricales</taxon>
        <taxon>Marasmiineae</taxon>
        <taxon>Marasmiaceae</taxon>
        <taxon>Marasmius</taxon>
    </lineage>
</organism>
<dbReference type="OrthoDB" id="10253744at2759"/>
<protein>
    <submittedName>
        <fullName evidence="1">Uncharacterized protein</fullName>
    </submittedName>
</protein>
<dbReference type="SUPFAM" id="SSF52833">
    <property type="entry name" value="Thioredoxin-like"/>
    <property type="match status" value="1"/>
</dbReference>
<dbReference type="Gene3D" id="3.40.30.10">
    <property type="entry name" value="Glutaredoxin"/>
    <property type="match status" value="1"/>
</dbReference>
<dbReference type="EMBL" id="CM032186">
    <property type="protein sequence ID" value="KAG7090939.1"/>
    <property type="molecule type" value="Genomic_DNA"/>
</dbReference>
<dbReference type="InterPro" id="IPR036249">
    <property type="entry name" value="Thioredoxin-like_sf"/>
</dbReference>
<evidence type="ECO:0000313" key="1">
    <source>
        <dbReference type="EMBL" id="KAG7090939.1"/>
    </source>
</evidence>
<reference evidence="1" key="1">
    <citation type="journal article" date="2021" name="Genome Biol. Evol.">
        <title>The assembled and annotated genome of the fairy-ring fungus Marasmius oreades.</title>
        <authorList>
            <person name="Hiltunen M."/>
            <person name="Ament-Velasquez S.L."/>
            <person name="Johannesson H."/>
        </authorList>
    </citation>
    <scope>NUCLEOTIDE SEQUENCE</scope>
    <source>
        <strain evidence="1">03SP1</strain>
    </source>
</reference>
<dbReference type="InterPro" id="IPR009737">
    <property type="entry name" value="Aim32/Apd1-like"/>
</dbReference>
<name>A0A9P7RW83_9AGAR</name>
<accession>A0A9P7RW83</accession>
<dbReference type="KEGG" id="more:E1B28_010011"/>
<dbReference type="GeneID" id="66079087"/>
<keyword evidence="2" id="KW-1185">Reference proteome</keyword>
<dbReference type="AlphaFoldDB" id="A0A9P7RW83"/>
<evidence type="ECO:0000313" key="2">
    <source>
        <dbReference type="Proteomes" id="UP001049176"/>
    </source>
</evidence>
<dbReference type="PANTHER" id="PTHR31902">
    <property type="entry name" value="ACTIN PATCHES DISTAL PROTEIN 1"/>
    <property type="match status" value="1"/>
</dbReference>
<comment type="caution">
    <text evidence="1">The sequence shown here is derived from an EMBL/GenBank/DDBJ whole genome shotgun (WGS) entry which is preliminary data.</text>
</comment>
<dbReference type="Pfam" id="PF06999">
    <property type="entry name" value="Suc_Fer-like"/>
    <property type="match status" value="1"/>
</dbReference>
<gene>
    <name evidence="1" type="ORF">E1B28_010011</name>
</gene>
<sequence length="276" mass="31185">MATFAQLFRSIRALERPYKSRLTPRSFSTSTLRSNGSNDFIAGNAPSYQCYIFLHSSIPPSGFPSKLMTPLQRELQLRVLQWGGFVNWVYYGADALGSDPTQIDLDITLSATAFTSYGERIEIEELSHSNLDDVNAILKNAVQQPNRKLSVDQVHLLICTHMARDCRCGDLGSAYAAALRQEVEARRKLDEVQYDKFRIGEVGHVGQHKYAPNMLVYPRGDWLGRLKIKDIPETLNSIIDTSASVPFPDDICFSKHNWRGRMGLSKQEQLELFHSS</sequence>
<dbReference type="RefSeq" id="XP_043007409.1">
    <property type="nucleotide sequence ID" value="XM_043154949.1"/>
</dbReference>